<evidence type="ECO:0000313" key="1">
    <source>
        <dbReference type="EMBL" id="TCK19365.1"/>
    </source>
</evidence>
<evidence type="ECO:0000313" key="2">
    <source>
        <dbReference type="Proteomes" id="UP000295707"/>
    </source>
</evidence>
<reference evidence="1 2" key="1">
    <citation type="submission" date="2019-03" db="EMBL/GenBank/DDBJ databases">
        <title>Genomic Encyclopedia of Type Strains, Phase IV (KMG-IV): sequencing the most valuable type-strain genomes for metagenomic binning, comparative biology and taxonomic classification.</title>
        <authorList>
            <person name="Goeker M."/>
        </authorList>
    </citation>
    <scope>NUCLEOTIDE SEQUENCE [LARGE SCALE GENOMIC DNA]</scope>
    <source>
        <strain evidence="1 2">DSM 19610</strain>
    </source>
</reference>
<name>A0A4R1HG45_9GAMM</name>
<proteinExistence type="predicted"/>
<dbReference type="OrthoDB" id="9800518at2"/>
<protein>
    <submittedName>
        <fullName evidence="1">Uncharacterized protein</fullName>
    </submittedName>
</protein>
<gene>
    <name evidence="1" type="ORF">DFR30_2675</name>
</gene>
<dbReference type="AlphaFoldDB" id="A0A4R1HG45"/>
<dbReference type="EMBL" id="SMFX01000001">
    <property type="protein sequence ID" value="TCK19365.1"/>
    <property type="molecule type" value="Genomic_DNA"/>
</dbReference>
<accession>A0A4R1HG45</accession>
<sequence>MIRLKKAHMGWGSACFDEQLKKEIEQVDASQLPLQAGLSQSSYVSDEPFRVMVIGTTETESHIQVRAGIFYSGIIAGCSCADDPTPVEAQTEYCEVMFDINKKSGEATVALAED</sequence>
<comment type="caution">
    <text evidence="1">The sequence shown here is derived from an EMBL/GenBank/DDBJ whole genome shotgun (WGS) entry which is preliminary data.</text>
</comment>
<keyword evidence="2" id="KW-1185">Reference proteome</keyword>
<dbReference type="RefSeq" id="WP_132973974.1">
    <property type="nucleotide sequence ID" value="NZ_SMFX01000001.1"/>
</dbReference>
<organism evidence="1 2">
    <name type="scientific">Thiogranum longum</name>
    <dbReference type="NCBI Taxonomy" id="1537524"/>
    <lineage>
        <taxon>Bacteria</taxon>
        <taxon>Pseudomonadati</taxon>
        <taxon>Pseudomonadota</taxon>
        <taxon>Gammaproteobacteria</taxon>
        <taxon>Chromatiales</taxon>
        <taxon>Ectothiorhodospiraceae</taxon>
        <taxon>Thiogranum</taxon>
    </lineage>
</organism>
<dbReference type="Proteomes" id="UP000295707">
    <property type="component" value="Unassembled WGS sequence"/>
</dbReference>